<organism evidence="2 3">
    <name type="scientific">Vibrio quintilis</name>
    <dbReference type="NCBI Taxonomy" id="1117707"/>
    <lineage>
        <taxon>Bacteria</taxon>
        <taxon>Pseudomonadati</taxon>
        <taxon>Pseudomonadota</taxon>
        <taxon>Gammaproteobacteria</taxon>
        <taxon>Vibrionales</taxon>
        <taxon>Vibrionaceae</taxon>
        <taxon>Vibrio</taxon>
    </lineage>
</organism>
<proteinExistence type="predicted"/>
<gene>
    <name evidence="2" type="ORF">VQ7734_03679</name>
</gene>
<evidence type="ECO:0000313" key="3">
    <source>
        <dbReference type="Proteomes" id="UP000184600"/>
    </source>
</evidence>
<evidence type="ECO:0000313" key="2">
    <source>
        <dbReference type="EMBL" id="SHO57909.1"/>
    </source>
</evidence>
<evidence type="ECO:0000256" key="1">
    <source>
        <dbReference type="SAM" id="MobiDB-lite"/>
    </source>
</evidence>
<dbReference type="AlphaFoldDB" id="A0A1M7YYZ5"/>
<reference evidence="3" key="1">
    <citation type="submission" date="2016-12" db="EMBL/GenBank/DDBJ databases">
        <authorList>
            <person name="Rodrigo-Torres L."/>
            <person name="Arahal R.D."/>
            <person name="Lucena T."/>
        </authorList>
    </citation>
    <scope>NUCLEOTIDE SEQUENCE [LARGE SCALE GENOMIC DNA]</scope>
</reference>
<dbReference type="EMBL" id="FRFG01000049">
    <property type="protein sequence ID" value="SHO57909.1"/>
    <property type="molecule type" value="Genomic_DNA"/>
</dbReference>
<feature type="region of interest" description="Disordered" evidence="1">
    <location>
        <begin position="1"/>
        <end position="48"/>
    </location>
</feature>
<dbReference type="Proteomes" id="UP000184600">
    <property type="component" value="Unassembled WGS sequence"/>
</dbReference>
<name>A0A1M7YYZ5_9VIBR</name>
<keyword evidence="3" id="KW-1185">Reference proteome</keyword>
<sequence length="48" mass="5289">MVTASRPCFGFINLTNQPDRTQVDEQAAPHPDAGERHQLGTTFGKGQY</sequence>
<accession>A0A1M7YYZ5</accession>
<protein>
    <submittedName>
        <fullName evidence="2">Uncharacterized protein</fullName>
    </submittedName>
</protein>